<dbReference type="AlphaFoldDB" id="A0A2N6VIA0"/>
<proteinExistence type="predicted"/>
<reference evidence="1 2" key="1">
    <citation type="submission" date="2017-09" db="EMBL/GenBank/DDBJ databases">
        <title>Bacterial strain isolated from the female urinary microbiota.</title>
        <authorList>
            <person name="Thomas-White K."/>
            <person name="Kumar N."/>
            <person name="Forster S."/>
            <person name="Putonti C."/>
            <person name="Lawley T."/>
            <person name="Wolfe A.J."/>
        </authorList>
    </citation>
    <scope>NUCLEOTIDE SEQUENCE [LARGE SCALE GENOMIC DNA]</scope>
    <source>
        <strain evidence="1 2">UMB1301</strain>
    </source>
</reference>
<accession>A0A2N6VIA0</accession>
<sequence length="46" mass="4832">VDSKADTGHLLEGLVGGVDPDRIKRHEVGAEVGNVRNNWPGLADPA</sequence>
<gene>
    <name evidence="1" type="ORF">CJ199_15565</name>
</gene>
<dbReference type="EMBL" id="PNHK01000658">
    <property type="protein sequence ID" value="PMC98947.1"/>
    <property type="molecule type" value="Genomic_DNA"/>
</dbReference>
<evidence type="ECO:0000313" key="1">
    <source>
        <dbReference type="EMBL" id="PMC98947.1"/>
    </source>
</evidence>
<comment type="caution">
    <text evidence="1">The sequence shown here is derived from an EMBL/GenBank/DDBJ whole genome shotgun (WGS) entry which is preliminary data.</text>
</comment>
<feature type="non-terminal residue" evidence="1">
    <location>
        <position position="1"/>
    </location>
</feature>
<name>A0A2N6VIA0_9MICO</name>
<organism evidence="1 2">
    <name type="scientific">Brevibacterium paucivorans</name>
    <dbReference type="NCBI Taxonomy" id="170994"/>
    <lineage>
        <taxon>Bacteria</taxon>
        <taxon>Bacillati</taxon>
        <taxon>Actinomycetota</taxon>
        <taxon>Actinomycetes</taxon>
        <taxon>Micrococcales</taxon>
        <taxon>Brevibacteriaceae</taxon>
        <taxon>Brevibacterium</taxon>
    </lineage>
</organism>
<evidence type="ECO:0000313" key="2">
    <source>
        <dbReference type="Proteomes" id="UP000235598"/>
    </source>
</evidence>
<dbReference type="Proteomes" id="UP000235598">
    <property type="component" value="Unassembled WGS sequence"/>
</dbReference>
<protein>
    <submittedName>
        <fullName evidence="1">SOS response-associated peptidase</fullName>
    </submittedName>
</protein>